<dbReference type="EMBL" id="KE346421">
    <property type="protein sequence ID" value="KJE98419.1"/>
    <property type="molecule type" value="Genomic_DNA"/>
</dbReference>
<dbReference type="GO" id="GO:0005654">
    <property type="term" value="C:nucleoplasm"/>
    <property type="evidence" value="ECO:0007669"/>
    <property type="project" value="TreeGrafter"/>
</dbReference>
<dbReference type="PROSITE" id="PS51293">
    <property type="entry name" value="SANT"/>
    <property type="match status" value="1"/>
</dbReference>
<evidence type="ECO:0000313" key="8">
    <source>
        <dbReference type="Proteomes" id="UP000008743"/>
    </source>
</evidence>
<sequence length="159" mass="18688">MLYRVHNTELKPELDSMTLHLSKAPALLWKPPPDTSEDTLESVEAALEQIVRETKLHIAHALAVLMYNDYDEAKALREASTLVVTKYAAWTAREQRKFESAVLQFRLNFKAYQELLPKRTIHEIIAHYYAWRAAERPPKLLKQLRKTPEEHRRKRECLL</sequence>
<evidence type="ECO:0000259" key="6">
    <source>
        <dbReference type="PROSITE" id="PS51293"/>
    </source>
</evidence>
<dbReference type="Gene3D" id="1.10.10.60">
    <property type="entry name" value="Homeodomain-like"/>
    <property type="match status" value="1"/>
</dbReference>
<keyword evidence="2" id="KW-0863">Zinc-finger</keyword>
<keyword evidence="8" id="KW-1185">Reference proteome</keyword>
<dbReference type="InterPro" id="IPR040138">
    <property type="entry name" value="MIER/MTA"/>
</dbReference>
<dbReference type="FunFam" id="1.10.10.60:FF:000012">
    <property type="entry name" value="Metastasis-associated 1 family, member 3"/>
    <property type="match status" value="1"/>
</dbReference>
<dbReference type="GO" id="GO:0003677">
    <property type="term" value="F:DNA binding"/>
    <property type="evidence" value="ECO:0007669"/>
    <property type="project" value="UniProtKB-KW"/>
</dbReference>
<evidence type="ECO:0000256" key="5">
    <source>
        <dbReference type="ARBA" id="ARBA00023242"/>
    </source>
</evidence>
<dbReference type="SUPFAM" id="SSF46689">
    <property type="entry name" value="Homeodomain-like"/>
    <property type="match status" value="1"/>
</dbReference>
<dbReference type="OrthoDB" id="10064338at2759"/>
<dbReference type="InParanoid" id="A0A0D2X5U5"/>
<dbReference type="AlphaFoldDB" id="A0A0D2X5U5"/>
<keyword evidence="3" id="KW-0862">Zinc</keyword>
<gene>
    <name evidence="7" type="ORF">CAOG_010240</name>
</gene>
<evidence type="ECO:0000313" key="7">
    <source>
        <dbReference type="EMBL" id="KJE98419.1"/>
    </source>
</evidence>
<dbReference type="GO" id="GO:0003714">
    <property type="term" value="F:transcription corepressor activity"/>
    <property type="evidence" value="ECO:0007669"/>
    <property type="project" value="TreeGrafter"/>
</dbReference>
<protein>
    <recommendedName>
        <fullName evidence="6">SANT domain-containing protein</fullName>
    </recommendedName>
</protein>
<dbReference type="GO" id="GO:0008270">
    <property type="term" value="F:zinc ion binding"/>
    <property type="evidence" value="ECO:0007669"/>
    <property type="project" value="UniProtKB-KW"/>
</dbReference>
<evidence type="ECO:0000256" key="3">
    <source>
        <dbReference type="ARBA" id="ARBA00022833"/>
    </source>
</evidence>
<reference evidence="8" key="1">
    <citation type="submission" date="2011-02" db="EMBL/GenBank/DDBJ databases">
        <title>The Genome Sequence of Capsaspora owczarzaki ATCC 30864.</title>
        <authorList>
            <person name="Russ C."/>
            <person name="Cuomo C."/>
            <person name="Burger G."/>
            <person name="Gray M.W."/>
            <person name="Holland P.W.H."/>
            <person name="King N."/>
            <person name="Lang F.B.F."/>
            <person name="Roger A.J."/>
            <person name="Ruiz-Trillo I."/>
            <person name="Young S.K."/>
            <person name="Zeng Q."/>
            <person name="Gargeya S."/>
            <person name="Alvarado L."/>
            <person name="Berlin A."/>
            <person name="Chapman S.B."/>
            <person name="Chen Z."/>
            <person name="Freedman E."/>
            <person name="Gellesch M."/>
            <person name="Goldberg J."/>
            <person name="Griggs A."/>
            <person name="Gujja S."/>
            <person name="Heilman E."/>
            <person name="Heiman D."/>
            <person name="Howarth C."/>
            <person name="Mehta T."/>
            <person name="Neiman D."/>
            <person name="Pearson M."/>
            <person name="Roberts A."/>
            <person name="Saif S."/>
            <person name="Shea T."/>
            <person name="Shenoy N."/>
            <person name="Sisk P."/>
            <person name="Stolte C."/>
            <person name="Sykes S."/>
            <person name="White J."/>
            <person name="Yandava C."/>
            <person name="Haas B."/>
            <person name="Nusbaum C."/>
            <person name="Birren B."/>
        </authorList>
    </citation>
    <scope>NUCLEOTIDE SEQUENCE</scope>
    <source>
        <strain evidence="8">ATCC 30864</strain>
    </source>
</reference>
<dbReference type="Proteomes" id="UP000008743">
    <property type="component" value="Unassembled WGS sequence"/>
</dbReference>
<accession>A0A0D2X5U5</accession>
<name>A0A0D2X5U5_CAPO3</name>
<evidence type="ECO:0000256" key="1">
    <source>
        <dbReference type="ARBA" id="ARBA00022723"/>
    </source>
</evidence>
<dbReference type="PANTHER" id="PTHR10865">
    <property type="entry name" value="METASTASIS-ASSOCIATED PROTEIN AND MESODERM INDUCTION EARLY RESPONSE PROTEIN"/>
    <property type="match status" value="1"/>
</dbReference>
<dbReference type="PhylomeDB" id="A0A0D2X5U5"/>
<keyword evidence="1" id="KW-0479">Metal-binding</keyword>
<organism evidence="7 8">
    <name type="scientific">Capsaspora owczarzaki (strain ATCC 30864)</name>
    <dbReference type="NCBI Taxonomy" id="595528"/>
    <lineage>
        <taxon>Eukaryota</taxon>
        <taxon>Filasterea</taxon>
        <taxon>Capsaspora</taxon>
    </lineage>
</organism>
<evidence type="ECO:0000256" key="4">
    <source>
        <dbReference type="ARBA" id="ARBA00023125"/>
    </source>
</evidence>
<keyword evidence="5" id="KW-0539">Nucleus</keyword>
<dbReference type="InterPro" id="IPR009057">
    <property type="entry name" value="Homeodomain-like_sf"/>
</dbReference>
<dbReference type="GO" id="GO:0000122">
    <property type="term" value="P:negative regulation of transcription by RNA polymerase II"/>
    <property type="evidence" value="ECO:0007669"/>
    <property type="project" value="TreeGrafter"/>
</dbReference>
<proteinExistence type="predicted"/>
<dbReference type="GO" id="GO:0042826">
    <property type="term" value="F:histone deacetylase binding"/>
    <property type="evidence" value="ECO:0007669"/>
    <property type="project" value="TreeGrafter"/>
</dbReference>
<feature type="domain" description="SANT" evidence="6">
    <location>
        <begin position="90"/>
        <end position="136"/>
    </location>
</feature>
<dbReference type="InterPro" id="IPR017884">
    <property type="entry name" value="SANT_dom"/>
</dbReference>
<evidence type="ECO:0000256" key="2">
    <source>
        <dbReference type="ARBA" id="ARBA00022771"/>
    </source>
</evidence>
<keyword evidence="4" id="KW-0238">DNA-binding</keyword>
<dbReference type="PANTHER" id="PTHR10865:SF28">
    <property type="entry name" value="ELM2 DOMAIN-CONTAINING PROTEIN"/>
    <property type="match status" value="1"/>
</dbReference>